<dbReference type="Proteomes" id="UP001500707">
    <property type="component" value="Unassembled WGS sequence"/>
</dbReference>
<feature type="region of interest" description="Disordered" evidence="1">
    <location>
        <begin position="39"/>
        <end position="61"/>
    </location>
</feature>
<accession>A0ABP6Z1C3</accession>
<protein>
    <submittedName>
        <fullName evidence="2">Uncharacterized protein</fullName>
    </submittedName>
</protein>
<dbReference type="EMBL" id="BAABCE010000041">
    <property type="protein sequence ID" value="GAA3596308.1"/>
    <property type="molecule type" value="Genomic_DNA"/>
</dbReference>
<reference evidence="3" key="1">
    <citation type="journal article" date="2019" name="Int. J. Syst. Evol. Microbiol.">
        <title>The Global Catalogue of Microorganisms (GCM) 10K type strain sequencing project: providing services to taxonomists for standard genome sequencing and annotation.</title>
        <authorList>
            <consortium name="The Broad Institute Genomics Platform"/>
            <consortium name="The Broad Institute Genome Sequencing Center for Infectious Disease"/>
            <person name="Wu L."/>
            <person name="Ma J."/>
        </authorList>
    </citation>
    <scope>NUCLEOTIDE SEQUENCE [LARGE SCALE GENOMIC DNA]</scope>
    <source>
        <strain evidence="3">JCM 17656</strain>
    </source>
</reference>
<evidence type="ECO:0000313" key="3">
    <source>
        <dbReference type="Proteomes" id="UP001500707"/>
    </source>
</evidence>
<evidence type="ECO:0000256" key="1">
    <source>
        <dbReference type="SAM" id="MobiDB-lite"/>
    </source>
</evidence>
<proteinExistence type="predicted"/>
<sequence>MITGLTSRQASPERKLFWGDTDEKDAPVVSDAVGDGGSAAWARGPVSSAAKSSMTAVTSIG</sequence>
<keyword evidence="3" id="KW-1185">Reference proteome</keyword>
<evidence type="ECO:0000313" key="2">
    <source>
        <dbReference type="EMBL" id="GAA3596308.1"/>
    </source>
</evidence>
<feature type="compositionally biased region" description="Polar residues" evidence="1">
    <location>
        <begin position="1"/>
        <end position="10"/>
    </location>
</feature>
<gene>
    <name evidence="2" type="ORF">GCM10022295_91590</name>
</gene>
<name>A0ABP6Z1C3_9ACTN</name>
<feature type="region of interest" description="Disordered" evidence="1">
    <location>
        <begin position="1"/>
        <end position="25"/>
    </location>
</feature>
<organism evidence="2 3">
    <name type="scientific">Streptomyces osmaniensis</name>
    <dbReference type="NCBI Taxonomy" id="593134"/>
    <lineage>
        <taxon>Bacteria</taxon>
        <taxon>Bacillati</taxon>
        <taxon>Actinomycetota</taxon>
        <taxon>Actinomycetes</taxon>
        <taxon>Kitasatosporales</taxon>
        <taxon>Streptomycetaceae</taxon>
        <taxon>Streptomyces</taxon>
    </lineage>
</organism>
<feature type="compositionally biased region" description="Polar residues" evidence="1">
    <location>
        <begin position="49"/>
        <end position="61"/>
    </location>
</feature>
<comment type="caution">
    <text evidence="2">The sequence shown here is derived from an EMBL/GenBank/DDBJ whole genome shotgun (WGS) entry which is preliminary data.</text>
</comment>